<accession>A0ABM0K378</accession>
<dbReference type="Gene3D" id="3.30.40.10">
    <property type="entry name" value="Zinc/RING finger domain, C3HC4 (zinc finger)"/>
    <property type="match status" value="1"/>
</dbReference>
<dbReference type="SUPFAM" id="SSF57903">
    <property type="entry name" value="FYVE/PHD zinc finger"/>
    <property type="match status" value="1"/>
</dbReference>
<dbReference type="InterPro" id="IPR013083">
    <property type="entry name" value="Znf_RING/FYVE/PHD"/>
</dbReference>
<evidence type="ECO:0000313" key="8">
    <source>
        <dbReference type="RefSeq" id="XP_005107725.1"/>
    </source>
</evidence>
<keyword evidence="7" id="KW-1185">Reference proteome</keyword>
<evidence type="ECO:0000259" key="6">
    <source>
        <dbReference type="PROSITE" id="PS50178"/>
    </source>
</evidence>
<dbReference type="Gene3D" id="4.10.720.10">
    <property type="entry name" value="Smad anchor for receptor activation, Smad-binding domain"/>
    <property type="match status" value="1"/>
</dbReference>
<feature type="compositionally biased region" description="Low complexity" evidence="5">
    <location>
        <begin position="718"/>
        <end position="729"/>
    </location>
</feature>
<dbReference type="PANTHER" id="PTHR46319">
    <property type="entry name" value="ZINC FINGER FYVE DOMAIN-CONTAINING PROTEIN"/>
    <property type="match status" value="1"/>
</dbReference>
<feature type="compositionally biased region" description="Basic and acidic residues" evidence="5">
    <location>
        <begin position="707"/>
        <end position="717"/>
    </location>
</feature>
<evidence type="ECO:0000256" key="2">
    <source>
        <dbReference type="ARBA" id="ARBA00022771"/>
    </source>
</evidence>
<sequence>MMDFVDLDKVLDEFEEEEKAALSIVPGQELKPSGYIEFLQKHQEQDWASLQQEEALSSTTSGFSPEGPPSDGPPSSIAYDDPFEGFTHGKLGFIQEPQLDSLTHNGFDSLPADKVGKNKSELVTSLTSIGRQDIVVKNVLKRSTSEHKGTIASQTMEVQTDALSPASEEELMSLPFPRSDILVDGHGDTTVASTVSATTDTKAENESDQNQSPIYASVDSETLIPGAGETVQSSPSSQSSYQNGDTHSSTGEHTVTPAQGEDLNTALSKPEVGSDSGNSAAEVVNGFPGKTFPVSEQAVGFHDPVDEDLDDNELNMYLNELDGGSMEDFSALKATNGNNGPVSGTSPESSVAPSVPDIQTELSQSSGLKTRSLADEMREADSMGPPSESFMSGVSSVPDVDTASHFQDPDLVADLGLNTRQEKVSELDDGQVSSLGSSTNDKDTLYNSLSTGKMEIEEILDEKVKEEMLPPTAVSIGESLIQGKMEIERVLDEVVQNQQNMPEQELRPGVLQTCKDADTISSHGQPDVTKGHVKTSGLESVKGNVTTELSPPPPSQESHMTSMYSAPNVADKGSPTMCMGIGARPKDPAFIKKNRPNSLHGLSKINLESPSFVKHSEFSEDEDPSSFNSNLPKTTKFLPNAGSPQFSDGTVPQETEQGGGLFTPPSMGEISAESRQRMFAKSDSPVLSRDLDPHSPQHDGSNLNSESSREGSTEDLHSAAGSLNALSGSRMKRPTTLNLPVRPEFNMDHDEGTEVDVGQAGDQAPVASELPQDEVPFEGGLQEEEERQRAAGAACGAEGLDQSEASQAALSASMVHSDIGSVAPFWIPDAEAPACMLCQAKFTMWKRRHHCRACGKVLCATCCSQKAFLPYMENKEARVCVECHDQINSAHSSGAAPRSPNPNKPNEYCSKVPPSQQASQHMGGPPTVMVPTGVLKTSGSQRRSGEPKQVMFSDGIRPGGDLTELDGPDQSRSRRRKAAKKAVTPPNANPVKKTREESLLRSPCLVPEVGLPPLYITQDETGFVETDEMLNQLDYTADYKAETGPAISYAVNKNLSVAVKIINLDCCVSRICWSFVSRGMCTAGQSEVAILLELTEEEAVSESVTPPRDIFLHLQYIYEEALKGNFIQNMGLTLVQQEFLGSREYGGFLFLQPTFQCLNKLSLPEPPYLFALLLQKWEVPWAKVFPIRLLLRLGAEYRYYPCPLVSVRYRKPVFYEIGHTIINLLADFRNYQYMLTQIRGVTIHMENKKTVISFPRNRYDDVMKVVRNSNEHVMALGSSFSSEADSHLVCIQNEEGNYQTQAINIQNKPRLVTGASFVVFNGALKTTSGLRAKSSIVEDGLMIQVLPEALSGVKEALKDMTNHVILCGPLEAAEPDEVVELRWVDNDKNFSNGVKSFIDDSSLEGVESISVKSPPDVLGDSLAIRWTRVYFLRQEDSNPSHVDPQDLSRLTEDIAQGCCSALVAHLEELRKDGLVKLGLRVKLTREAVGYEVGSRGRTLPASMMNNLDTFLIPIIHQASEEGIVMELVFNIVD</sequence>
<protein>
    <submittedName>
        <fullName evidence="8 9">Uncharacterized protein LOC101855213 isoform X1</fullName>
    </submittedName>
</protein>
<name>A0ABM0K378_APLCA</name>
<dbReference type="RefSeq" id="XP_005107725.1">
    <property type="nucleotide sequence ID" value="XM_005107668.3"/>
</dbReference>
<dbReference type="Pfam" id="PF11979">
    <property type="entry name" value="SARA_C"/>
    <property type="match status" value="1"/>
</dbReference>
<evidence type="ECO:0000313" key="7">
    <source>
        <dbReference type="Proteomes" id="UP000694888"/>
    </source>
</evidence>
<feature type="region of interest" description="Disordered" evidence="5">
    <location>
        <begin position="196"/>
        <end position="295"/>
    </location>
</feature>
<feature type="compositionally biased region" description="Polar residues" evidence="5">
    <location>
        <begin position="642"/>
        <end position="656"/>
    </location>
</feature>
<dbReference type="Gene3D" id="3.30.1360.220">
    <property type="entry name" value="Domain of unknown function (DUF3480), N-terminal subdomain"/>
    <property type="match status" value="2"/>
</dbReference>
<evidence type="ECO:0000256" key="3">
    <source>
        <dbReference type="ARBA" id="ARBA00022833"/>
    </source>
</evidence>
<dbReference type="Proteomes" id="UP000694888">
    <property type="component" value="Unplaced"/>
</dbReference>
<keyword evidence="3" id="KW-0862">Zinc</keyword>
<dbReference type="Pfam" id="PF01363">
    <property type="entry name" value="FYVE"/>
    <property type="match status" value="1"/>
</dbReference>
<feature type="compositionally biased region" description="Polar residues" evidence="5">
    <location>
        <begin position="46"/>
        <end position="60"/>
    </location>
</feature>
<organism evidence="7 8">
    <name type="scientific">Aplysia californica</name>
    <name type="common">California sea hare</name>
    <dbReference type="NCBI Taxonomy" id="6500"/>
    <lineage>
        <taxon>Eukaryota</taxon>
        <taxon>Metazoa</taxon>
        <taxon>Spiralia</taxon>
        <taxon>Lophotrochozoa</taxon>
        <taxon>Mollusca</taxon>
        <taxon>Gastropoda</taxon>
        <taxon>Heterobranchia</taxon>
        <taxon>Euthyneura</taxon>
        <taxon>Tectipleura</taxon>
        <taxon>Aplysiida</taxon>
        <taxon>Aplysioidea</taxon>
        <taxon>Aplysiidae</taxon>
        <taxon>Aplysia</taxon>
    </lineage>
</organism>
<feature type="region of interest" description="Disordered" evidence="5">
    <location>
        <begin position="329"/>
        <end position="403"/>
    </location>
</feature>
<gene>
    <name evidence="8 9" type="primary">LOC101855213</name>
</gene>
<dbReference type="InterPro" id="IPR022557">
    <property type="entry name" value="SARA-like_C"/>
</dbReference>
<dbReference type="Pfam" id="PF11409">
    <property type="entry name" value="SARA"/>
    <property type="match status" value="1"/>
</dbReference>
<feature type="region of interest" description="Disordered" evidence="5">
    <location>
        <begin position="45"/>
        <end position="81"/>
    </location>
</feature>
<dbReference type="CDD" id="cd15729">
    <property type="entry name" value="FYVE_endofin"/>
    <property type="match status" value="1"/>
</dbReference>
<dbReference type="SMART" id="SM00064">
    <property type="entry name" value="FYVE"/>
    <property type="match status" value="1"/>
</dbReference>
<feature type="compositionally biased region" description="Polar residues" evidence="5">
    <location>
        <begin position="333"/>
        <end position="352"/>
    </location>
</feature>
<feature type="compositionally biased region" description="Polar residues" evidence="5">
    <location>
        <begin position="360"/>
        <end position="369"/>
    </location>
</feature>
<evidence type="ECO:0000313" key="9">
    <source>
        <dbReference type="RefSeq" id="XP_035828128.1"/>
    </source>
</evidence>
<dbReference type="GeneID" id="101855213"/>
<feature type="region of interest" description="Disordered" evidence="5">
    <location>
        <begin position="615"/>
        <end position="757"/>
    </location>
</feature>
<dbReference type="InterPro" id="IPR017455">
    <property type="entry name" value="Znf_FYVE-rel"/>
</dbReference>
<keyword evidence="1" id="KW-0479">Metal-binding</keyword>
<feature type="compositionally biased region" description="Low complexity" evidence="5">
    <location>
        <begin position="232"/>
        <end position="242"/>
    </location>
</feature>
<feature type="compositionally biased region" description="Basic and acidic residues" evidence="5">
    <location>
        <begin position="372"/>
        <end position="381"/>
    </location>
</feature>
<dbReference type="SMART" id="SM01421">
    <property type="entry name" value="DUF3480"/>
    <property type="match status" value="1"/>
</dbReference>
<dbReference type="PROSITE" id="PS50178">
    <property type="entry name" value="ZF_FYVE"/>
    <property type="match status" value="1"/>
</dbReference>
<proteinExistence type="predicted"/>
<dbReference type="RefSeq" id="XP_035828128.1">
    <property type="nucleotide sequence ID" value="XM_035972235.1"/>
</dbReference>
<keyword evidence="2 4" id="KW-0863">Zinc-finger</keyword>
<dbReference type="InterPro" id="IPR000306">
    <property type="entry name" value="Znf_FYVE"/>
</dbReference>
<dbReference type="PANTHER" id="PTHR46319:SF3">
    <property type="entry name" value="ZINC FINGER FYVE DOMAIN-CONTAINING PROTEIN"/>
    <property type="match status" value="1"/>
</dbReference>
<evidence type="ECO:0000256" key="4">
    <source>
        <dbReference type="PROSITE-ProRule" id="PRU00091"/>
    </source>
</evidence>
<dbReference type="Gene3D" id="3.30.500.40">
    <property type="match status" value="1"/>
</dbReference>
<dbReference type="SMART" id="SM01422">
    <property type="entry name" value="SARA"/>
    <property type="match status" value="1"/>
</dbReference>
<feature type="domain" description="FYVE-type" evidence="6">
    <location>
        <begin position="829"/>
        <end position="888"/>
    </location>
</feature>
<evidence type="ECO:0000256" key="1">
    <source>
        <dbReference type="ARBA" id="ARBA00022723"/>
    </source>
</evidence>
<dbReference type="InterPro" id="IPR011011">
    <property type="entry name" value="Znf_FYVE_PHD"/>
</dbReference>
<reference evidence="8 9" key="1">
    <citation type="submission" date="2025-05" db="UniProtKB">
        <authorList>
            <consortium name="RefSeq"/>
        </authorList>
    </citation>
    <scope>IDENTIFICATION</scope>
</reference>
<dbReference type="InterPro" id="IPR024608">
    <property type="entry name" value="SARA-like_SBD"/>
</dbReference>
<dbReference type="InterPro" id="IPR037145">
    <property type="entry name" value="SARA_Smad-bd_sf"/>
</dbReference>
<evidence type="ECO:0000256" key="5">
    <source>
        <dbReference type="SAM" id="MobiDB-lite"/>
    </source>
</evidence>
<feature type="compositionally biased region" description="Polar residues" evidence="5">
    <location>
        <begin position="243"/>
        <end position="257"/>
    </location>
</feature>
<feature type="region of interest" description="Disordered" evidence="5">
    <location>
        <begin position="891"/>
        <end position="996"/>
    </location>
</feature>